<keyword evidence="2 4" id="KW-0238">DNA-binding</keyword>
<dbReference type="Pfam" id="PF14246">
    <property type="entry name" value="TetR_C_7"/>
    <property type="match status" value="1"/>
</dbReference>
<dbReference type="Gene3D" id="1.10.357.10">
    <property type="entry name" value="Tetracycline Repressor, domain 2"/>
    <property type="match status" value="1"/>
</dbReference>
<sequence>MSSDVSETVEGACAKARVGRPPVLAEQERRQLILEAAETVFFRAGYGEATMEEIARVACMSKKSIYALYPDKRTLFACLVNDIGCFSERAARSLPPAPSAIEELRTRLLTLAEFSLSPRLIKMKRLVISEAPKSPELADEFHNRVIRRGSAYIAESVVRLADERGQPIAHDEMKVARFLIGAALSDLHISLLFGEPCDVSYEAVVHKIDMTLDIAVRGLFA</sequence>
<dbReference type="PROSITE" id="PS50977">
    <property type="entry name" value="HTH_TETR_2"/>
    <property type="match status" value="1"/>
</dbReference>
<dbReference type="GO" id="GO:0000976">
    <property type="term" value="F:transcription cis-regulatory region binding"/>
    <property type="evidence" value="ECO:0007669"/>
    <property type="project" value="TreeGrafter"/>
</dbReference>
<evidence type="ECO:0000256" key="4">
    <source>
        <dbReference type="PROSITE-ProRule" id="PRU00335"/>
    </source>
</evidence>
<dbReference type="Proteomes" id="UP000186406">
    <property type="component" value="Unassembled WGS sequence"/>
</dbReference>
<dbReference type="SUPFAM" id="SSF46689">
    <property type="entry name" value="Homeodomain-like"/>
    <property type="match status" value="1"/>
</dbReference>
<organism evidence="6 7">
    <name type="scientific">Pseudoxanthobacter soli DSM 19599</name>
    <dbReference type="NCBI Taxonomy" id="1123029"/>
    <lineage>
        <taxon>Bacteria</taxon>
        <taxon>Pseudomonadati</taxon>
        <taxon>Pseudomonadota</taxon>
        <taxon>Alphaproteobacteria</taxon>
        <taxon>Hyphomicrobiales</taxon>
        <taxon>Segnochrobactraceae</taxon>
        <taxon>Pseudoxanthobacter</taxon>
    </lineage>
</organism>
<gene>
    <name evidence="6" type="ORF">SAMN02745172_00452</name>
</gene>
<evidence type="ECO:0000256" key="2">
    <source>
        <dbReference type="ARBA" id="ARBA00023125"/>
    </source>
</evidence>
<evidence type="ECO:0000313" key="7">
    <source>
        <dbReference type="Proteomes" id="UP000186406"/>
    </source>
</evidence>
<dbReference type="Pfam" id="PF00440">
    <property type="entry name" value="TetR_N"/>
    <property type="match status" value="1"/>
</dbReference>
<feature type="domain" description="HTH tetR-type" evidence="5">
    <location>
        <begin position="27"/>
        <end position="87"/>
    </location>
</feature>
<accession>A0A1M7Z7Y0</accession>
<proteinExistence type="predicted"/>
<feature type="DNA-binding region" description="H-T-H motif" evidence="4">
    <location>
        <begin position="50"/>
        <end position="69"/>
    </location>
</feature>
<dbReference type="PANTHER" id="PTHR30055:SF234">
    <property type="entry name" value="HTH-TYPE TRANSCRIPTIONAL REGULATOR BETI"/>
    <property type="match status" value="1"/>
</dbReference>
<dbReference type="RefSeq" id="WP_073625554.1">
    <property type="nucleotide sequence ID" value="NZ_FRXO01000001.1"/>
</dbReference>
<dbReference type="InterPro" id="IPR050109">
    <property type="entry name" value="HTH-type_TetR-like_transc_reg"/>
</dbReference>
<reference evidence="6 7" key="1">
    <citation type="submission" date="2016-12" db="EMBL/GenBank/DDBJ databases">
        <authorList>
            <person name="Song W.-J."/>
            <person name="Kurnit D.M."/>
        </authorList>
    </citation>
    <scope>NUCLEOTIDE SEQUENCE [LARGE SCALE GENOMIC DNA]</scope>
    <source>
        <strain evidence="6 7">DSM 19599</strain>
    </source>
</reference>
<dbReference type="EMBL" id="FRXO01000001">
    <property type="protein sequence ID" value="SHO60902.1"/>
    <property type="molecule type" value="Genomic_DNA"/>
</dbReference>
<dbReference type="InterPro" id="IPR036271">
    <property type="entry name" value="Tet_transcr_reg_TetR-rel_C_sf"/>
</dbReference>
<keyword evidence="3" id="KW-0804">Transcription</keyword>
<protein>
    <submittedName>
        <fullName evidence="6">Transcriptional regulator, TetR family</fullName>
    </submittedName>
</protein>
<dbReference type="AlphaFoldDB" id="A0A1M7Z7Y0"/>
<dbReference type="GO" id="GO:0003700">
    <property type="term" value="F:DNA-binding transcription factor activity"/>
    <property type="evidence" value="ECO:0007669"/>
    <property type="project" value="TreeGrafter"/>
</dbReference>
<dbReference type="SUPFAM" id="SSF48498">
    <property type="entry name" value="Tetracyclin repressor-like, C-terminal domain"/>
    <property type="match status" value="1"/>
</dbReference>
<evidence type="ECO:0000256" key="3">
    <source>
        <dbReference type="ARBA" id="ARBA00023163"/>
    </source>
</evidence>
<dbReference type="InterPro" id="IPR039536">
    <property type="entry name" value="TetR_C_Proteobacteria"/>
</dbReference>
<dbReference type="InterPro" id="IPR001647">
    <property type="entry name" value="HTH_TetR"/>
</dbReference>
<evidence type="ECO:0000256" key="1">
    <source>
        <dbReference type="ARBA" id="ARBA00023015"/>
    </source>
</evidence>
<dbReference type="InterPro" id="IPR009057">
    <property type="entry name" value="Homeodomain-like_sf"/>
</dbReference>
<dbReference type="PANTHER" id="PTHR30055">
    <property type="entry name" value="HTH-TYPE TRANSCRIPTIONAL REGULATOR RUTR"/>
    <property type="match status" value="1"/>
</dbReference>
<evidence type="ECO:0000259" key="5">
    <source>
        <dbReference type="PROSITE" id="PS50977"/>
    </source>
</evidence>
<evidence type="ECO:0000313" key="6">
    <source>
        <dbReference type="EMBL" id="SHO60902.1"/>
    </source>
</evidence>
<name>A0A1M7Z7Y0_9HYPH</name>
<keyword evidence="1" id="KW-0805">Transcription regulation</keyword>
<dbReference type="STRING" id="1123029.SAMN02745172_00452"/>
<keyword evidence="7" id="KW-1185">Reference proteome</keyword>
<dbReference type="OrthoDB" id="7584337at2"/>